<comment type="caution">
    <text evidence="1">The sequence shown here is derived from an EMBL/GenBank/DDBJ whole genome shotgun (WGS) entry which is preliminary data.</text>
</comment>
<dbReference type="Proteomes" id="UP000235925">
    <property type="component" value="Unassembled WGS sequence"/>
</dbReference>
<gene>
    <name evidence="1" type="ORF">CXK92_13260</name>
</gene>
<dbReference type="AlphaFoldDB" id="A0A2N8RZ16"/>
<dbReference type="EMBL" id="POUN01000004">
    <property type="protein sequence ID" value="PNF79613.1"/>
    <property type="molecule type" value="Genomic_DNA"/>
</dbReference>
<reference evidence="1 2" key="1">
    <citation type="submission" date="2018-01" db="EMBL/GenBank/DDBJ databases">
        <title>Denitrification phenotypes of diverse strains of Pseudomonas stutzeri.</title>
        <authorList>
            <person name="Milligan D.A."/>
            <person name="Bergaust L."/>
            <person name="Bakken L.R."/>
            <person name="Frostegard A."/>
        </authorList>
    </citation>
    <scope>NUCLEOTIDE SEQUENCE [LARGE SCALE GENOMIC DNA]</scope>
    <source>
        <strain evidence="1 2">KC</strain>
    </source>
</reference>
<proteinExistence type="predicted"/>
<dbReference type="RefSeq" id="WP_102825503.1">
    <property type="nucleotide sequence ID" value="NZ_CP139348.1"/>
</dbReference>
<name>A0A2N8RZ16_STUST</name>
<evidence type="ECO:0000313" key="1">
    <source>
        <dbReference type="EMBL" id="PNF79613.1"/>
    </source>
</evidence>
<dbReference type="OrthoDB" id="6964987at2"/>
<sequence>MSIYSLTKGSEAALQLLASTGGNDTLLLVQPSRELRPAISLEVLPAIDAASGFKLEAVLHLREQQHSMTLQAGDGANAQHLADWVEAIANGTLDTAEAIPQRPKPSDLAAATAAFSKAAHELNKKARQAPVQTALLDALKRHRIALTPEYEGRWHADLYSSFEKPIFSAEGDTPEAAVDAVIRRALSATGPKA</sequence>
<accession>A0A2N8RZ16</accession>
<protein>
    <submittedName>
        <fullName evidence="1">Uncharacterized protein</fullName>
    </submittedName>
</protein>
<organism evidence="1 2">
    <name type="scientific">Stutzerimonas stutzeri</name>
    <name type="common">Pseudomonas stutzeri</name>
    <dbReference type="NCBI Taxonomy" id="316"/>
    <lineage>
        <taxon>Bacteria</taxon>
        <taxon>Pseudomonadati</taxon>
        <taxon>Pseudomonadota</taxon>
        <taxon>Gammaproteobacteria</taxon>
        <taxon>Pseudomonadales</taxon>
        <taxon>Pseudomonadaceae</taxon>
        <taxon>Stutzerimonas</taxon>
    </lineage>
</organism>
<evidence type="ECO:0000313" key="2">
    <source>
        <dbReference type="Proteomes" id="UP000235925"/>
    </source>
</evidence>